<feature type="region of interest" description="Disordered" evidence="1">
    <location>
        <begin position="130"/>
        <end position="163"/>
    </location>
</feature>
<protein>
    <submittedName>
        <fullName evidence="2">Uncharacterized protein</fullName>
    </submittedName>
</protein>
<evidence type="ECO:0000313" key="2">
    <source>
        <dbReference type="EMBL" id="WIA14071.1"/>
    </source>
</evidence>
<reference evidence="2 3" key="1">
    <citation type="submission" date="2023-05" db="EMBL/GenBank/DDBJ databases">
        <title>A 100% complete, gapless, phased diploid assembly of the Scenedesmus obliquus UTEX 3031 genome.</title>
        <authorList>
            <person name="Biondi T.C."/>
            <person name="Hanschen E.R."/>
            <person name="Kwon T."/>
            <person name="Eng W."/>
            <person name="Kruse C.P.S."/>
            <person name="Koehler S.I."/>
            <person name="Kunde Y."/>
            <person name="Gleasner C.D."/>
            <person name="You Mak K.T."/>
            <person name="Polle J."/>
            <person name="Hovde B.T."/>
            <person name="Starkenburg S.R."/>
        </authorList>
    </citation>
    <scope>NUCLEOTIDE SEQUENCE [LARGE SCALE GENOMIC DNA]</scope>
    <source>
        <strain evidence="2 3">DOE0152z</strain>
    </source>
</reference>
<feature type="region of interest" description="Disordered" evidence="1">
    <location>
        <begin position="55"/>
        <end position="79"/>
    </location>
</feature>
<gene>
    <name evidence="2" type="ORF">OEZ85_002622</name>
</gene>
<feature type="compositionally biased region" description="Low complexity" evidence="1">
    <location>
        <begin position="148"/>
        <end position="163"/>
    </location>
</feature>
<evidence type="ECO:0000256" key="1">
    <source>
        <dbReference type="SAM" id="MobiDB-lite"/>
    </source>
</evidence>
<proteinExistence type="predicted"/>
<name>A0ABY8U295_TETOB</name>
<keyword evidence="3" id="KW-1185">Reference proteome</keyword>
<dbReference type="EMBL" id="CP126212">
    <property type="protein sequence ID" value="WIA14071.1"/>
    <property type="molecule type" value="Genomic_DNA"/>
</dbReference>
<sequence>MSDAIKRRLYEVAEEQGRSPEWVAKVLHVLERQGISLAAFDAALAVDLNLGQNMSSDEDSANGDASSDSTGGGKGGVTLLGPLPPAQRAWILADVAAAVLLHEGSNRHQLPNTMQHCTALMLLLHDLQDPRATPLEPGNPEDDQNSKQQQQQQQEQLEQYCAV</sequence>
<dbReference type="Proteomes" id="UP001244341">
    <property type="component" value="Chromosome 5b"/>
</dbReference>
<accession>A0ABY8U295</accession>
<evidence type="ECO:0000313" key="3">
    <source>
        <dbReference type="Proteomes" id="UP001244341"/>
    </source>
</evidence>
<organism evidence="2 3">
    <name type="scientific">Tetradesmus obliquus</name>
    <name type="common">Green alga</name>
    <name type="synonym">Acutodesmus obliquus</name>
    <dbReference type="NCBI Taxonomy" id="3088"/>
    <lineage>
        <taxon>Eukaryota</taxon>
        <taxon>Viridiplantae</taxon>
        <taxon>Chlorophyta</taxon>
        <taxon>core chlorophytes</taxon>
        <taxon>Chlorophyceae</taxon>
        <taxon>CS clade</taxon>
        <taxon>Sphaeropleales</taxon>
        <taxon>Scenedesmaceae</taxon>
        <taxon>Tetradesmus</taxon>
    </lineage>
</organism>